<feature type="compositionally biased region" description="Basic and acidic residues" evidence="1">
    <location>
        <begin position="93"/>
        <end position="104"/>
    </location>
</feature>
<dbReference type="EMBL" id="JBHLZP010000298">
    <property type="protein sequence ID" value="MFB9836660.1"/>
    <property type="molecule type" value="Genomic_DNA"/>
</dbReference>
<evidence type="ECO:0000256" key="1">
    <source>
        <dbReference type="SAM" id="MobiDB-lite"/>
    </source>
</evidence>
<feature type="compositionally biased region" description="Basic residues" evidence="1">
    <location>
        <begin position="77"/>
        <end position="92"/>
    </location>
</feature>
<feature type="region of interest" description="Disordered" evidence="1">
    <location>
        <begin position="71"/>
        <end position="123"/>
    </location>
</feature>
<name>A0ABV5YNM9_9ACTN</name>
<feature type="transmembrane region" description="Helical" evidence="2">
    <location>
        <begin position="39"/>
        <end position="59"/>
    </location>
</feature>
<sequence length="123" mass="13761">MRIPLKTSARRGLRVIRRLARAALGATQTRWRSSIRVRVVTTTLVVSAIVVAVLGVFLMQQITNALLEAKERAALPARRRRRHRPGAARHRPERSGDAQQRGDHAGTPQRHGGSVRGHPHRRP</sequence>
<dbReference type="Proteomes" id="UP001589627">
    <property type="component" value="Unassembled WGS sequence"/>
</dbReference>
<keyword evidence="2" id="KW-0472">Membrane</keyword>
<evidence type="ECO:0000256" key="2">
    <source>
        <dbReference type="SAM" id="Phobius"/>
    </source>
</evidence>
<proteinExistence type="predicted"/>
<protein>
    <submittedName>
        <fullName evidence="3">Uncharacterized protein</fullName>
    </submittedName>
</protein>
<keyword evidence="2" id="KW-0812">Transmembrane</keyword>
<organism evidence="3 4">
    <name type="scientific">Actinoallomurus acaciae</name>
    <dbReference type="NCBI Taxonomy" id="502577"/>
    <lineage>
        <taxon>Bacteria</taxon>
        <taxon>Bacillati</taxon>
        <taxon>Actinomycetota</taxon>
        <taxon>Actinomycetes</taxon>
        <taxon>Streptosporangiales</taxon>
        <taxon>Thermomonosporaceae</taxon>
        <taxon>Actinoallomurus</taxon>
    </lineage>
</organism>
<keyword evidence="2" id="KW-1133">Transmembrane helix</keyword>
<keyword evidence="4" id="KW-1185">Reference proteome</keyword>
<accession>A0ABV5YNM9</accession>
<reference evidence="3 4" key="1">
    <citation type="submission" date="2024-09" db="EMBL/GenBank/DDBJ databases">
        <authorList>
            <person name="Sun Q."/>
            <person name="Mori K."/>
        </authorList>
    </citation>
    <scope>NUCLEOTIDE SEQUENCE [LARGE SCALE GENOMIC DNA]</scope>
    <source>
        <strain evidence="3 4">TBRC 0563</strain>
    </source>
</reference>
<dbReference type="RefSeq" id="WP_378209467.1">
    <property type="nucleotide sequence ID" value="NZ_JBHLZP010000298.1"/>
</dbReference>
<evidence type="ECO:0000313" key="4">
    <source>
        <dbReference type="Proteomes" id="UP001589627"/>
    </source>
</evidence>
<gene>
    <name evidence="3" type="ORF">ACFFNX_31245</name>
</gene>
<evidence type="ECO:0000313" key="3">
    <source>
        <dbReference type="EMBL" id="MFB9836660.1"/>
    </source>
</evidence>
<comment type="caution">
    <text evidence="3">The sequence shown here is derived from an EMBL/GenBank/DDBJ whole genome shotgun (WGS) entry which is preliminary data.</text>
</comment>